<keyword evidence="3" id="KW-1185">Reference proteome</keyword>
<evidence type="ECO:0000313" key="2">
    <source>
        <dbReference type="Ensembl" id="ENSUAMP00000016259.1"/>
    </source>
</evidence>
<dbReference type="Gene3D" id="3.30.160.60">
    <property type="entry name" value="Classic Zinc Finger"/>
    <property type="match status" value="1"/>
</dbReference>
<dbReference type="Ensembl" id="ENSUAMT00000018213.1">
    <property type="protein sequence ID" value="ENSUAMP00000016259.1"/>
    <property type="gene ID" value="ENSUAMG00000012958.1"/>
</dbReference>
<reference evidence="3" key="1">
    <citation type="submission" date="2016-06" db="EMBL/GenBank/DDBJ databases">
        <title>De novo assembly and RNA-Seq shows season-dependent expression and editing in black bear kidneys.</title>
        <authorList>
            <person name="Korstanje R."/>
            <person name="Srivastava A."/>
            <person name="Sarsani V.K."/>
            <person name="Sheehan S.M."/>
            <person name="Seger R.L."/>
            <person name="Barter M.E."/>
            <person name="Lindqvist C."/>
            <person name="Brody L.C."/>
            <person name="Mullikin J.C."/>
        </authorList>
    </citation>
    <scope>NUCLEOTIDE SEQUENCE [LARGE SCALE GENOMIC DNA]</scope>
</reference>
<dbReference type="STRING" id="9643.ENSUAMP00000016259"/>
<dbReference type="Proteomes" id="UP000291022">
    <property type="component" value="Unassembled WGS sequence"/>
</dbReference>
<dbReference type="AlphaFoldDB" id="A0A452RC41"/>
<reference evidence="2" key="3">
    <citation type="submission" date="2025-09" db="UniProtKB">
        <authorList>
            <consortium name="Ensembl"/>
        </authorList>
    </citation>
    <scope>IDENTIFICATION</scope>
</reference>
<feature type="region of interest" description="Disordered" evidence="1">
    <location>
        <begin position="62"/>
        <end position="94"/>
    </location>
</feature>
<dbReference type="GeneTree" id="ENSGT01030000234866"/>
<accession>A0A452RC41</accession>
<protein>
    <submittedName>
        <fullName evidence="2">Uncharacterized protein</fullName>
    </submittedName>
</protein>
<feature type="compositionally biased region" description="Polar residues" evidence="1">
    <location>
        <begin position="62"/>
        <end position="73"/>
    </location>
</feature>
<feature type="compositionally biased region" description="Pro residues" evidence="1">
    <location>
        <begin position="78"/>
        <end position="89"/>
    </location>
</feature>
<organism evidence="2 3">
    <name type="scientific">Ursus americanus</name>
    <name type="common">American black bear</name>
    <name type="synonym">Euarctos americanus</name>
    <dbReference type="NCBI Taxonomy" id="9643"/>
    <lineage>
        <taxon>Eukaryota</taxon>
        <taxon>Metazoa</taxon>
        <taxon>Chordata</taxon>
        <taxon>Craniata</taxon>
        <taxon>Vertebrata</taxon>
        <taxon>Euteleostomi</taxon>
        <taxon>Mammalia</taxon>
        <taxon>Eutheria</taxon>
        <taxon>Laurasiatheria</taxon>
        <taxon>Carnivora</taxon>
        <taxon>Caniformia</taxon>
        <taxon>Ursidae</taxon>
        <taxon>Ursus</taxon>
    </lineage>
</organism>
<name>A0A452RC41_URSAM</name>
<dbReference type="OMA" id="PMGVRPM"/>
<evidence type="ECO:0000313" key="3">
    <source>
        <dbReference type="Proteomes" id="UP000291022"/>
    </source>
</evidence>
<proteinExistence type="predicted"/>
<reference evidence="2" key="2">
    <citation type="submission" date="2025-08" db="UniProtKB">
        <authorList>
            <consortium name="Ensembl"/>
        </authorList>
    </citation>
    <scope>IDENTIFICATION</scope>
</reference>
<sequence>MDSSVVSGGASGNLAPCLSFAVTAVTHAAPMALQPGGRHTAAVRHTKKVKDHNQKWLQEQAQSLRDKTTSAFQQEKIPPTPFSVPPPRGNGPTSPQSLRGLLALVGWQHPIWGGPPMMIGPPSPDMKPVGPAPGMRPPVGGHMPMTPTPPVMRPPACAMRVPSRPGMTRPDKDGREPLYMHFILFVLHQEIMVP</sequence>
<evidence type="ECO:0000256" key="1">
    <source>
        <dbReference type="SAM" id="MobiDB-lite"/>
    </source>
</evidence>